<feature type="domain" description="Pilus formation protein N-terminal" evidence="3">
    <location>
        <begin position="38"/>
        <end position="106"/>
    </location>
</feature>
<dbReference type="Pfam" id="PF00263">
    <property type="entry name" value="Secretin"/>
    <property type="match status" value="1"/>
</dbReference>
<dbReference type="PRINTS" id="PR00811">
    <property type="entry name" value="BCTERIALGSPD"/>
</dbReference>
<sequence length="476" mass="50141">MRFDGVFRAALVGLTLAAGVPGAGMAETLRVMGGSTSSNLNVPMNRAVVVESDVPFAELSIANPAIADISTLSDRTIYVLGKAPGRTTLTLLNAEGRLITNVEVHVAPDIAEFKERLRQILPGEPIEVRTANDGIVLSGTVSSIVSLDRALDLATRYAPERVSNLMTVGGTQQVMLKVRFAEMQRSVSKSLSSSLAVTGTGFDGDLGIDGGNGVFSNGASQDAVLDGQPFTSPTERQGAVTLGFNAGSLQFAVLLEALESKGVVRTLAEPNLTALSGQEASFLAGGEYPIPVVGDEDGIAIQYKPFGVELTFTPTVVADDIINLQLQAAVSGIDNTITVQNGGFAVNGFRRRETQTTVELRDGESFAIAGLLQDDFQDLAGQVPWLGDIPVLGALFRSASYERQQSELVIIITAHLVSPTRGEALALPTDRITPPSERDLFLNGQVAGTNGRTPTRGAAGEVAQQDFNGSYGYVME</sequence>
<proteinExistence type="inferred from homology"/>
<dbReference type="Proteomes" id="UP000285908">
    <property type="component" value="Unassembled WGS sequence"/>
</dbReference>
<dbReference type="PANTHER" id="PTHR30332:SF17">
    <property type="entry name" value="TYPE IV PILIATION SYSTEM PROTEIN DR_0774-RELATED"/>
    <property type="match status" value="1"/>
</dbReference>
<dbReference type="InterPro" id="IPR050810">
    <property type="entry name" value="Bact_Secretion_Sys_Channel"/>
</dbReference>
<evidence type="ECO:0000313" key="5">
    <source>
        <dbReference type="Proteomes" id="UP000285908"/>
    </source>
</evidence>
<dbReference type="GO" id="GO:0015627">
    <property type="term" value="C:type II protein secretion system complex"/>
    <property type="evidence" value="ECO:0007669"/>
    <property type="project" value="TreeGrafter"/>
</dbReference>
<dbReference type="InterPro" id="IPR004846">
    <property type="entry name" value="T2SS/T3SS_dom"/>
</dbReference>
<evidence type="ECO:0000313" key="4">
    <source>
        <dbReference type="EMBL" id="RVV98517.1"/>
    </source>
</evidence>
<keyword evidence="5" id="KW-1185">Reference proteome</keyword>
<reference evidence="4 5" key="1">
    <citation type="submission" date="2018-11" db="EMBL/GenBank/DDBJ databases">
        <title>Mesobaculum littorinae gen. nov., sp. nov., isolated from Littorina scabra that represents a novel genus of the order Rhodobacteraceae.</title>
        <authorList>
            <person name="Li F."/>
        </authorList>
    </citation>
    <scope>NUCLEOTIDE SEQUENCE [LARGE SCALE GENOMIC DNA]</scope>
    <source>
        <strain evidence="4 5">M0103</strain>
    </source>
</reference>
<evidence type="ECO:0000256" key="1">
    <source>
        <dbReference type="RuleBase" id="RU004003"/>
    </source>
</evidence>
<protein>
    <submittedName>
        <fullName evidence="4">Type II and III secretion system protein family protein</fullName>
    </submittedName>
</protein>
<dbReference type="InterPro" id="IPR032789">
    <property type="entry name" value="T2SS-T3SS_pil_N"/>
</dbReference>
<dbReference type="AlphaFoldDB" id="A0A438AIT9"/>
<comment type="caution">
    <text evidence="4">The sequence shown here is derived from an EMBL/GenBank/DDBJ whole genome shotgun (WGS) entry which is preliminary data.</text>
</comment>
<dbReference type="GO" id="GO:0009306">
    <property type="term" value="P:protein secretion"/>
    <property type="evidence" value="ECO:0007669"/>
    <property type="project" value="InterPro"/>
</dbReference>
<feature type="domain" description="Type II/III secretion system secretin-like" evidence="2">
    <location>
        <begin position="257"/>
        <end position="417"/>
    </location>
</feature>
<gene>
    <name evidence="4" type="ORF">EKE94_06265</name>
</gene>
<dbReference type="RefSeq" id="WP_127905749.1">
    <property type="nucleotide sequence ID" value="NZ_RQXX01000002.1"/>
</dbReference>
<dbReference type="EMBL" id="RQXX01000002">
    <property type="protein sequence ID" value="RVV98517.1"/>
    <property type="molecule type" value="Genomic_DNA"/>
</dbReference>
<dbReference type="InterPro" id="IPR001775">
    <property type="entry name" value="GspD/PilQ"/>
</dbReference>
<name>A0A438AIT9_9RHOB</name>
<accession>A0A438AIT9</accession>
<organism evidence="4 5">
    <name type="scientific">Mesobaculum littorinae</name>
    <dbReference type="NCBI Taxonomy" id="2486419"/>
    <lineage>
        <taxon>Bacteria</taxon>
        <taxon>Pseudomonadati</taxon>
        <taxon>Pseudomonadota</taxon>
        <taxon>Alphaproteobacteria</taxon>
        <taxon>Rhodobacterales</taxon>
        <taxon>Roseobacteraceae</taxon>
        <taxon>Mesobaculum</taxon>
    </lineage>
</organism>
<evidence type="ECO:0000259" key="3">
    <source>
        <dbReference type="Pfam" id="PF13629"/>
    </source>
</evidence>
<dbReference type="PANTHER" id="PTHR30332">
    <property type="entry name" value="PROBABLE GENERAL SECRETION PATHWAY PROTEIN D"/>
    <property type="match status" value="1"/>
</dbReference>
<dbReference type="OrthoDB" id="9775455at2"/>
<evidence type="ECO:0000259" key="2">
    <source>
        <dbReference type="Pfam" id="PF00263"/>
    </source>
</evidence>
<dbReference type="Pfam" id="PF13629">
    <property type="entry name" value="T2SS-T3SS_pil_N"/>
    <property type="match status" value="1"/>
</dbReference>
<comment type="similarity">
    <text evidence="1">Belongs to the bacterial secretin family.</text>
</comment>